<comment type="caution">
    <text evidence="4">The sequence shown here is derived from an EMBL/GenBank/DDBJ whole genome shotgun (WGS) entry which is preliminary data.</text>
</comment>
<dbReference type="GO" id="GO:0005524">
    <property type="term" value="F:ATP binding"/>
    <property type="evidence" value="ECO:0007669"/>
    <property type="project" value="UniProtKB-KW"/>
</dbReference>
<reference evidence="4 5" key="2">
    <citation type="submission" date="2007-04" db="EMBL/GenBank/DDBJ databases">
        <title>Draft genome sequence of Ruminococcus obeum (ATCC 29174).</title>
        <authorList>
            <person name="Sudarsanam P."/>
            <person name="Ley R."/>
            <person name="Guruge J."/>
            <person name="Turnbaugh P.J."/>
            <person name="Mahowald M."/>
            <person name="Liep D."/>
            <person name="Gordon J."/>
        </authorList>
    </citation>
    <scope>NUCLEOTIDE SEQUENCE [LARGE SCALE GENOMIC DNA]</scope>
    <source>
        <strain evidence="4 5">ATCC 29174</strain>
    </source>
</reference>
<dbReference type="EMBL" id="AAVO02000001">
    <property type="protein sequence ID" value="EDM89153.1"/>
    <property type="molecule type" value="Genomic_DNA"/>
</dbReference>
<organism evidence="4 5">
    <name type="scientific">Blautia obeum ATCC 29174</name>
    <dbReference type="NCBI Taxonomy" id="411459"/>
    <lineage>
        <taxon>Bacteria</taxon>
        <taxon>Bacillati</taxon>
        <taxon>Bacillota</taxon>
        <taxon>Clostridia</taxon>
        <taxon>Lachnospirales</taxon>
        <taxon>Lachnospiraceae</taxon>
        <taxon>Blautia</taxon>
    </lineage>
</organism>
<dbReference type="InterPro" id="IPR005144">
    <property type="entry name" value="ATP-cone_dom"/>
</dbReference>
<evidence type="ECO:0000256" key="1">
    <source>
        <dbReference type="ARBA" id="ARBA00022741"/>
    </source>
</evidence>
<dbReference type="Pfam" id="PF03477">
    <property type="entry name" value="ATP-cone"/>
    <property type="match status" value="1"/>
</dbReference>
<sequence>MYNMFQVVKRDGEIAEFQMAKITSAIDKAFDAKRKKLQ</sequence>
<dbReference type="Proteomes" id="UP000006002">
    <property type="component" value="Unassembled WGS sequence"/>
</dbReference>
<keyword evidence="1" id="KW-0547">Nucleotide-binding</keyword>
<gene>
    <name evidence="4" type="ORF">RUMOBE_00276</name>
</gene>
<proteinExistence type="predicted"/>
<accession>A5ZMQ9</accession>
<protein>
    <recommendedName>
        <fullName evidence="3">ATP-cone domain-containing protein</fullName>
    </recommendedName>
</protein>
<keyword evidence="2" id="KW-0067">ATP-binding</keyword>
<dbReference type="AlphaFoldDB" id="A5ZMQ9"/>
<name>A5ZMQ9_9FIRM</name>
<reference evidence="4 5" key="1">
    <citation type="submission" date="2007-03" db="EMBL/GenBank/DDBJ databases">
        <authorList>
            <person name="Fulton L."/>
            <person name="Clifton S."/>
            <person name="Fulton B."/>
            <person name="Xu J."/>
            <person name="Minx P."/>
            <person name="Pepin K.H."/>
            <person name="Johnson M."/>
            <person name="Thiruvilangam P."/>
            <person name="Bhonagiri V."/>
            <person name="Nash W.E."/>
            <person name="Mardis E.R."/>
            <person name="Wilson R.K."/>
        </authorList>
    </citation>
    <scope>NUCLEOTIDE SEQUENCE [LARGE SCALE GENOMIC DNA]</scope>
    <source>
        <strain evidence="4 5">ATCC 29174</strain>
    </source>
</reference>
<feature type="domain" description="ATP-cone" evidence="3">
    <location>
        <begin position="6"/>
        <end position="33"/>
    </location>
</feature>
<evidence type="ECO:0000313" key="4">
    <source>
        <dbReference type="EMBL" id="EDM89153.1"/>
    </source>
</evidence>
<dbReference type="HOGENOM" id="CLU_3325152_0_0_9"/>
<evidence type="ECO:0000259" key="3">
    <source>
        <dbReference type="Pfam" id="PF03477"/>
    </source>
</evidence>
<evidence type="ECO:0000313" key="5">
    <source>
        <dbReference type="Proteomes" id="UP000006002"/>
    </source>
</evidence>
<evidence type="ECO:0000256" key="2">
    <source>
        <dbReference type="ARBA" id="ARBA00022840"/>
    </source>
</evidence>